<reference evidence="3 4" key="1">
    <citation type="submission" date="2016-02" db="EMBL/GenBank/DDBJ databases">
        <authorList>
            <person name="Wen L."/>
            <person name="He K."/>
            <person name="Yang H."/>
        </authorList>
    </citation>
    <scope>NUCLEOTIDE SEQUENCE [LARGE SCALE GENOMIC DNA]</scope>
    <source>
        <strain evidence="3">Trichococcus palustris</strain>
    </source>
</reference>
<evidence type="ECO:0000256" key="1">
    <source>
        <dbReference type="SAM" id="Phobius"/>
    </source>
</evidence>
<feature type="domain" description="SHOCT" evidence="2">
    <location>
        <begin position="60"/>
        <end position="85"/>
    </location>
</feature>
<keyword evidence="1" id="KW-1133">Transmembrane helix</keyword>
<dbReference type="Pfam" id="PF09851">
    <property type="entry name" value="SHOCT"/>
    <property type="match status" value="1"/>
</dbReference>
<dbReference type="Proteomes" id="UP000242754">
    <property type="component" value="Unassembled WGS sequence"/>
</dbReference>
<keyword evidence="4" id="KW-1185">Reference proteome</keyword>
<evidence type="ECO:0000259" key="2">
    <source>
        <dbReference type="Pfam" id="PF09851"/>
    </source>
</evidence>
<dbReference type="STRING" id="140314.SAMN04488076_11252"/>
<dbReference type="EMBL" id="FJNE01000003">
    <property type="protein sequence ID" value="CZQ90057.1"/>
    <property type="molecule type" value="Genomic_DNA"/>
</dbReference>
<feature type="transmembrane region" description="Helical" evidence="1">
    <location>
        <begin position="20"/>
        <end position="43"/>
    </location>
</feature>
<sequence length="86" mass="10450">MHPFYDSVSQLLREENTWWLGLASMFMYLLFWAIVIIIVLRIFKKYYARTEHQRAKEDTAMSILRERYARGEIDAEEFKQKKADLE</sequence>
<name>A0A143YIB7_9LACT</name>
<keyword evidence="1" id="KW-0472">Membrane</keyword>
<evidence type="ECO:0000313" key="3">
    <source>
        <dbReference type="EMBL" id="CZQ90057.1"/>
    </source>
</evidence>
<accession>A0A143YIB7</accession>
<organism evidence="3 4">
    <name type="scientific">Trichococcus palustris</name>
    <dbReference type="NCBI Taxonomy" id="140314"/>
    <lineage>
        <taxon>Bacteria</taxon>
        <taxon>Bacillati</taxon>
        <taxon>Bacillota</taxon>
        <taxon>Bacilli</taxon>
        <taxon>Lactobacillales</taxon>
        <taxon>Carnobacteriaceae</taxon>
        <taxon>Trichococcus</taxon>
    </lineage>
</organism>
<keyword evidence="1" id="KW-0812">Transmembrane</keyword>
<dbReference type="AlphaFoldDB" id="A0A143YIB7"/>
<protein>
    <recommendedName>
        <fullName evidence="2">SHOCT domain-containing protein</fullName>
    </recommendedName>
</protein>
<dbReference type="InterPro" id="IPR018649">
    <property type="entry name" value="SHOCT"/>
</dbReference>
<gene>
    <name evidence="3" type="ORF">Tpal_1209</name>
</gene>
<dbReference type="RefSeq" id="WP_218149915.1">
    <property type="nucleotide sequence ID" value="NZ_FJNE01000003.1"/>
</dbReference>
<evidence type="ECO:0000313" key="4">
    <source>
        <dbReference type="Proteomes" id="UP000242754"/>
    </source>
</evidence>
<proteinExistence type="predicted"/>